<feature type="domain" description="HTH arsR-type" evidence="5">
    <location>
        <begin position="1"/>
        <end position="89"/>
    </location>
</feature>
<gene>
    <name evidence="6" type="ORF">BJ993_001342</name>
</gene>
<dbReference type="InterPro" id="IPR036390">
    <property type="entry name" value="WH_DNA-bd_sf"/>
</dbReference>
<dbReference type="Pfam" id="PF08327">
    <property type="entry name" value="AHSA1"/>
    <property type="match status" value="1"/>
</dbReference>
<accession>A0A7Y9ZF51</accession>
<dbReference type="InterPro" id="IPR001845">
    <property type="entry name" value="HTH_ArsR_DNA-bd_dom"/>
</dbReference>
<dbReference type="PROSITE" id="PS50987">
    <property type="entry name" value="HTH_ARSR_2"/>
    <property type="match status" value="1"/>
</dbReference>
<dbReference type="SMART" id="SM00418">
    <property type="entry name" value="HTH_ARSR"/>
    <property type="match status" value="1"/>
</dbReference>
<keyword evidence="3 6" id="KW-0238">DNA-binding</keyword>
<dbReference type="EMBL" id="JACBZM010000001">
    <property type="protein sequence ID" value="NYI44262.1"/>
    <property type="molecule type" value="Genomic_DNA"/>
</dbReference>
<dbReference type="InterPro" id="IPR036388">
    <property type="entry name" value="WH-like_DNA-bd_sf"/>
</dbReference>
<dbReference type="InterPro" id="IPR013538">
    <property type="entry name" value="ASHA1/2-like_C"/>
</dbReference>
<dbReference type="CDD" id="cd00090">
    <property type="entry name" value="HTH_ARSR"/>
    <property type="match status" value="1"/>
</dbReference>
<dbReference type="GO" id="GO:0003700">
    <property type="term" value="F:DNA-binding transcription factor activity"/>
    <property type="evidence" value="ECO:0007669"/>
    <property type="project" value="InterPro"/>
</dbReference>
<keyword evidence="2" id="KW-0805">Transcription regulation</keyword>
<keyword evidence="4" id="KW-0804">Transcription</keyword>
<dbReference type="Gene3D" id="3.30.530.20">
    <property type="match status" value="1"/>
</dbReference>
<proteinExistence type="inferred from homology"/>
<dbReference type="GO" id="GO:0003677">
    <property type="term" value="F:DNA binding"/>
    <property type="evidence" value="ECO:0007669"/>
    <property type="project" value="UniProtKB-KW"/>
</dbReference>
<evidence type="ECO:0000256" key="1">
    <source>
        <dbReference type="ARBA" id="ARBA00006817"/>
    </source>
</evidence>
<reference evidence="6 7" key="1">
    <citation type="submission" date="2020-07" db="EMBL/GenBank/DDBJ databases">
        <title>Sequencing the genomes of 1000 actinobacteria strains.</title>
        <authorList>
            <person name="Klenk H.-P."/>
        </authorList>
    </citation>
    <scope>NUCLEOTIDE SEQUENCE [LARGE SCALE GENOMIC DNA]</scope>
    <source>
        <strain evidence="6 7">DSM 15131</strain>
    </source>
</reference>
<dbReference type="AlphaFoldDB" id="A0A7Y9ZF51"/>
<evidence type="ECO:0000313" key="6">
    <source>
        <dbReference type="EMBL" id="NYI44262.1"/>
    </source>
</evidence>
<dbReference type="PANTHER" id="PTHR33154">
    <property type="entry name" value="TRANSCRIPTIONAL REGULATOR, ARSR FAMILY"/>
    <property type="match status" value="1"/>
</dbReference>
<dbReference type="SUPFAM" id="SSF46785">
    <property type="entry name" value="Winged helix' DNA-binding domain"/>
    <property type="match status" value="1"/>
</dbReference>
<name>A0A7Y9ZF51_9ACTN</name>
<dbReference type="Gene3D" id="1.10.10.10">
    <property type="entry name" value="Winged helix-like DNA-binding domain superfamily/Winged helix DNA-binding domain"/>
    <property type="match status" value="1"/>
</dbReference>
<evidence type="ECO:0000259" key="5">
    <source>
        <dbReference type="PROSITE" id="PS50987"/>
    </source>
</evidence>
<dbReference type="RefSeq" id="WP_179648171.1">
    <property type="nucleotide sequence ID" value="NZ_JACBZM010000001.1"/>
</dbReference>
<dbReference type="Proteomes" id="UP000562045">
    <property type="component" value="Unassembled WGS sequence"/>
</dbReference>
<comment type="caution">
    <text evidence="6">The sequence shown here is derived from an EMBL/GenBank/DDBJ whole genome shotgun (WGS) entry which is preliminary data.</text>
</comment>
<sequence>MDEQRVLAALAEPTRFEIVRHLAASPRTIGELVERTGAQQPQVTRHVQALEAAGVVSVHQLGRRRVVALDRRRLRGLADWLGAVAVGSPSDDALVQYERAIAAEEAGIAAGVTDRTVEVGVDVAAAPADVWRAWTDPDVVRRWWAPEHFEVAEAIVEPWVGGRVAIVLREGDGTLHRAAGEVLAVDPVRRLELELSPLDADGVPLFRLVQVVALAEDAGGTRVDLTIRLSGVGPEGAAVAGGVRLGWEETLTSLARLLDVSAS</sequence>
<evidence type="ECO:0000256" key="3">
    <source>
        <dbReference type="ARBA" id="ARBA00023125"/>
    </source>
</evidence>
<dbReference type="CDD" id="cd07814">
    <property type="entry name" value="SRPBCC_CalC_Aha1-like"/>
    <property type="match status" value="1"/>
</dbReference>
<protein>
    <submittedName>
        <fullName evidence="6">Uncharacterized protein YndB with AHSA1/START domain/DNA-binding transcriptional ArsR family regulator</fullName>
    </submittedName>
</protein>
<dbReference type="PANTHER" id="PTHR33154:SF33">
    <property type="entry name" value="TRANSCRIPTIONAL REPRESSOR SDPR"/>
    <property type="match status" value="1"/>
</dbReference>
<organism evidence="6 7">
    <name type="scientific">Nocardioides aromaticivorans</name>
    <dbReference type="NCBI Taxonomy" id="200618"/>
    <lineage>
        <taxon>Bacteria</taxon>
        <taxon>Bacillati</taxon>
        <taxon>Actinomycetota</taxon>
        <taxon>Actinomycetes</taxon>
        <taxon>Propionibacteriales</taxon>
        <taxon>Nocardioidaceae</taxon>
        <taxon>Nocardioides</taxon>
    </lineage>
</organism>
<comment type="similarity">
    <text evidence="1">Belongs to the AHA1 family.</text>
</comment>
<evidence type="ECO:0000256" key="2">
    <source>
        <dbReference type="ARBA" id="ARBA00023015"/>
    </source>
</evidence>
<dbReference type="Pfam" id="PF12840">
    <property type="entry name" value="HTH_20"/>
    <property type="match status" value="1"/>
</dbReference>
<dbReference type="SUPFAM" id="SSF55961">
    <property type="entry name" value="Bet v1-like"/>
    <property type="match status" value="1"/>
</dbReference>
<evidence type="ECO:0000313" key="7">
    <source>
        <dbReference type="Proteomes" id="UP000562045"/>
    </source>
</evidence>
<dbReference type="InterPro" id="IPR023393">
    <property type="entry name" value="START-like_dom_sf"/>
</dbReference>
<dbReference type="NCBIfam" id="NF033788">
    <property type="entry name" value="HTH_metalloreg"/>
    <property type="match status" value="1"/>
</dbReference>
<evidence type="ECO:0000256" key="4">
    <source>
        <dbReference type="ARBA" id="ARBA00023163"/>
    </source>
</evidence>
<dbReference type="InterPro" id="IPR011991">
    <property type="entry name" value="ArsR-like_HTH"/>
</dbReference>
<dbReference type="InterPro" id="IPR051081">
    <property type="entry name" value="HTH_MetalResp_TranReg"/>
</dbReference>